<dbReference type="Gene3D" id="3.40.630.30">
    <property type="match status" value="1"/>
</dbReference>
<gene>
    <name evidence="5" type="ORF">METZ01_LOCUS93995</name>
</gene>
<proteinExistence type="inferred from homology"/>
<dbReference type="PANTHER" id="PTHR43792:SF8">
    <property type="entry name" value="[RIBOSOMAL PROTEIN US5]-ALANINE N-ACETYLTRANSFERASE"/>
    <property type="match status" value="1"/>
</dbReference>
<name>A0A381VM49_9ZZZZ</name>
<evidence type="ECO:0000256" key="3">
    <source>
        <dbReference type="ARBA" id="ARBA00038502"/>
    </source>
</evidence>
<dbReference type="GO" id="GO:0008999">
    <property type="term" value="F:protein-N-terminal-alanine acetyltransferase activity"/>
    <property type="evidence" value="ECO:0007669"/>
    <property type="project" value="TreeGrafter"/>
</dbReference>
<feature type="domain" description="N-acetyltransferase" evidence="4">
    <location>
        <begin position="1"/>
        <end position="150"/>
    </location>
</feature>
<dbReference type="InterPro" id="IPR000182">
    <property type="entry name" value="GNAT_dom"/>
</dbReference>
<accession>A0A381VM49</accession>
<evidence type="ECO:0000259" key="4">
    <source>
        <dbReference type="PROSITE" id="PS51186"/>
    </source>
</evidence>
<keyword evidence="2" id="KW-0012">Acyltransferase</keyword>
<reference evidence="5" key="1">
    <citation type="submission" date="2018-05" db="EMBL/GenBank/DDBJ databases">
        <authorList>
            <person name="Lanie J.A."/>
            <person name="Ng W.-L."/>
            <person name="Kazmierczak K.M."/>
            <person name="Andrzejewski T.M."/>
            <person name="Davidsen T.M."/>
            <person name="Wayne K.J."/>
            <person name="Tettelin H."/>
            <person name="Glass J.I."/>
            <person name="Rusch D."/>
            <person name="Podicherti R."/>
            <person name="Tsui H.-C.T."/>
            <person name="Winkler M.E."/>
        </authorList>
    </citation>
    <scope>NUCLEOTIDE SEQUENCE</scope>
</reference>
<evidence type="ECO:0000313" key="5">
    <source>
        <dbReference type="EMBL" id="SVA41141.1"/>
    </source>
</evidence>
<evidence type="ECO:0000256" key="1">
    <source>
        <dbReference type="ARBA" id="ARBA00022679"/>
    </source>
</evidence>
<dbReference type="InterPro" id="IPR051531">
    <property type="entry name" value="N-acetyltransferase"/>
</dbReference>
<dbReference type="EMBL" id="UINC01009169">
    <property type="protein sequence ID" value="SVA41141.1"/>
    <property type="molecule type" value="Genomic_DNA"/>
</dbReference>
<dbReference type="InterPro" id="IPR016181">
    <property type="entry name" value="Acyl_CoA_acyltransferase"/>
</dbReference>
<dbReference type="PANTHER" id="PTHR43792">
    <property type="entry name" value="GNAT FAMILY, PUTATIVE (AFU_ORTHOLOGUE AFUA_3G00765)-RELATED-RELATED"/>
    <property type="match status" value="1"/>
</dbReference>
<dbReference type="GO" id="GO:0005737">
    <property type="term" value="C:cytoplasm"/>
    <property type="evidence" value="ECO:0007669"/>
    <property type="project" value="TreeGrafter"/>
</dbReference>
<dbReference type="PROSITE" id="PS51186">
    <property type="entry name" value="GNAT"/>
    <property type="match status" value="1"/>
</dbReference>
<sequence>MSYLKPWEPTWNIHELERSYFVKRVRFFEKLSINDEAYSFLIFEKTGMQLIGEININNVQRGVVQSCSIGYWISRNKMGLGLMSESINLMKDFAFDDLELHRIEAACLPENKPSLNTLLKNGFEIEGKAKEFLKINGKWQDHIVLGCLAKNN</sequence>
<dbReference type="SUPFAM" id="SSF55729">
    <property type="entry name" value="Acyl-CoA N-acyltransferases (Nat)"/>
    <property type="match status" value="1"/>
</dbReference>
<organism evidence="5">
    <name type="scientific">marine metagenome</name>
    <dbReference type="NCBI Taxonomy" id="408172"/>
    <lineage>
        <taxon>unclassified sequences</taxon>
        <taxon>metagenomes</taxon>
        <taxon>ecological metagenomes</taxon>
    </lineage>
</organism>
<dbReference type="AlphaFoldDB" id="A0A381VM49"/>
<protein>
    <recommendedName>
        <fullName evidence="4">N-acetyltransferase domain-containing protein</fullName>
    </recommendedName>
</protein>
<comment type="similarity">
    <text evidence="3">Belongs to the acetyltransferase family. RimJ subfamily.</text>
</comment>
<keyword evidence="1" id="KW-0808">Transferase</keyword>
<dbReference type="Pfam" id="PF13302">
    <property type="entry name" value="Acetyltransf_3"/>
    <property type="match status" value="1"/>
</dbReference>
<evidence type="ECO:0000256" key="2">
    <source>
        <dbReference type="ARBA" id="ARBA00023315"/>
    </source>
</evidence>